<accession>A0ACB8EYH1</accession>
<dbReference type="Proteomes" id="UP000827872">
    <property type="component" value="Linkage Group LG12"/>
</dbReference>
<comment type="caution">
    <text evidence="1">The sequence shown here is derived from an EMBL/GenBank/DDBJ whole genome shotgun (WGS) entry which is preliminary data.</text>
</comment>
<dbReference type="EMBL" id="CM037625">
    <property type="protein sequence ID" value="KAH7997949.1"/>
    <property type="molecule type" value="Genomic_DNA"/>
</dbReference>
<gene>
    <name evidence="1" type="ORF">K3G42_010728</name>
</gene>
<proteinExistence type="predicted"/>
<name>A0ACB8EYH1_9SAUR</name>
<evidence type="ECO:0000313" key="2">
    <source>
        <dbReference type="Proteomes" id="UP000827872"/>
    </source>
</evidence>
<sequence>MPQDSHEAARRDAARALWTRSHGTRLVSLGKQETSLEDFRPASEKTGWALAAQRLGQRRLRLEEGLRRSCLGPCYQTTGPSSCTGFGQVYSPSAGVLHQRQSTRGSSGNSASENHSAAEQKSADAALAVGQCLTAATDRLCAPASGEDLVPLVSFKESVPLAPAAREPVLQ</sequence>
<evidence type="ECO:0000313" key="1">
    <source>
        <dbReference type="EMBL" id="KAH7997949.1"/>
    </source>
</evidence>
<protein>
    <submittedName>
        <fullName evidence="1">Uncharacterized protein</fullName>
    </submittedName>
</protein>
<reference evidence="1" key="1">
    <citation type="submission" date="2021-08" db="EMBL/GenBank/DDBJ databases">
        <title>The first chromosome-level gecko genome reveals the dynamic sex chromosomes of Neotropical dwarf geckos (Sphaerodactylidae: Sphaerodactylus).</title>
        <authorList>
            <person name="Pinto B.J."/>
            <person name="Keating S.E."/>
            <person name="Gamble T."/>
        </authorList>
    </citation>
    <scope>NUCLEOTIDE SEQUENCE</scope>
    <source>
        <strain evidence="1">TG3544</strain>
    </source>
</reference>
<keyword evidence="2" id="KW-1185">Reference proteome</keyword>
<organism evidence="1 2">
    <name type="scientific">Sphaerodactylus townsendi</name>
    <dbReference type="NCBI Taxonomy" id="933632"/>
    <lineage>
        <taxon>Eukaryota</taxon>
        <taxon>Metazoa</taxon>
        <taxon>Chordata</taxon>
        <taxon>Craniata</taxon>
        <taxon>Vertebrata</taxon>
        <taxon>Euteleostomi</taxon>
        <taxon>Lepidosauria</taxon>
        <taxon>Squamata</taxon>
        <taxon>Bifurcata</taxon>
        <taxon>Gekkota</taxon>
        <taxon>Sphaerodactylidae</taxon>
        <taxon>Sphaerodactylus</taxon>
    </lineage>
</organism>